<keyword evidence="1" id="KW-0812">Transmembrane</keyword>
<dbReference type="Pfam" id="PF23307">
    <property type="entry name" value="SAM_KIDINS220"/>
    <property type="match status" value="1"/>
</dbReference>
<dbReference type="InterPro" id="IPR057092">
    <property type="entry name" value="SAM_KIDINS220"/>
</dbReference>
<dbReference type="InterPro" id="IPR052754">
    <property type="entry name" value="NTPase_KAP_P-loop"/>
</dbReference>
<dbReference type="Pfam" id="PF07693">
    <property type="entry name" value="KAP_NTPase"/>
    <property type="match status" value="1"/>
</dbReference>
<dbReference type="Proteomes" id="UP000297703">
    <property type="component" value="Unassembled WGS sequence"/>
</dbReference>
<evidence type="ECO:0000259" key="3">
    <source>
        <dbReference type="Pfam" id="PF23307"/>
    </source>
</evidence>
<evidence type="ECO:0000259" key="2">
    <source>
        <dbReference type="Pfam" id="PF07693"/>
    </source>
</evidence>
<feature type="transmembrane region" description="Helical" evidence="1">
    <location>
        <begin position="209"/>
        <end position="232"/>
    </location>
</feature>
<accession>A0A4D9DND7</accession>
<evidence type="ECO:0000313" key="5">
    <source>
        <dbReference type="Proteomes" id="UP000297703"/>
    </source>
</evidence>
<name>A0A4D9DND7_9SAUR</name>
<gene>
    <name evidence="4" type="ORF">DR999_PMT19418</name>
</gene>
<feature type="domain" description="KAP NTPase" evidence="2">
    <location>
        <begin position="50"/>
        <end position="526"/>
    </location>
</feature>
<dbReference type="OrthoDB" id="10015264at2759"/>
<dbReference type="STRING" id="55544.A0A4D9DND7"/>
<keyword evidence="1" id="KW-1133">Transmembrane helix</keyword>
<proteinExistence type="predicted"/>
<feature type="transmembrane region" description="Helical" evidence="1">
    <location>
        <begin position="252"/>
        <end position="272"/>
    </location>
</feature>
<feature type="domain" description="Kinase D-interacting substrate of 220 kDa-like SAM" evidence="3">
    <location>
        <begin position="670"/>
        <end position="733"/>
    </location>
</feature>
<evidence type="ECO:0000313" key="4">
    <source>
        <dbReference type="EMBL" id="TFJ98644.1"/>
    </source>
</evidence>
<reference evidence="4 5" key="1">
    <citation type="submission" date="2019-04" db="EMBL/GenBank/DDBJ databases">
        <title>Draft genome of the big-headed turtle Platysternon megacephalum.</title>
        <authorList>
            <person name="Gong S."/>
        </authorList>
    </citation>
    <scope>NUCLEOTIDE SEQUENCE [LARGE SCALE GENOMIC DNA]</scope>
    <source>
        <strain evidence="4">DO16091913</strain>
        <tissue evidence="4">Muscle</tissue>
    </source>
</reference>
<comment type="caution">
    <text evidence="4">The sequence shown here is derived from an EMBL/GenBank/DDBJ whole genome shotgun (WGS) entry which is preliminary data.</text>
</comment>
<dbReference type="AlphaFoldDB" id="A0A4D9DND7"/>
<dbReference type="PANTHER" id="PTHR22674:SF8">
    <property type="entry name" value="KAP NTPASE DOMAIN-CONTAINING PROTEIN"/>
    <property type="match status" value="1"/>
</dbReference>
<reference evidence="4 5" key="2">
    <citation type="submission" date="2019-04" db="EMBL/GenBank/DDBJ databases">
        <title>The genome sequence of big-headed turtle.</title>
        <authorList>
            <person name="Gong S."/>
        </authorList>
    </citation>
    <scope>NUCLEOTIDE SEQUENCE [LARGE SCALE GENOMIC DNA]</scope>
    <source>
        <strain evidence="4">DO16091913</strain>
        <tissue evidence="4">Muscle</tissue>
    </source>
</reference>
<keyword evidence="5" id="KW-1185">Reference proteome</keyword>
<dbReference type="EMBL" id="QXTE01000379">
    <property type="protein sequence ID" value="TFJ98644.1"/>
    <property type="molecule type" value="Genomic_DNA"/>
</dbReference>
<protein>
    <submittedName>
        <fullName evidence="4">NTPase KAP family P-loop domain-containing protein 1</fullName>
    </submittedName>
</protein>
<evidence type="ECO:0000256" key="1">
    <source>
        <dbReference type="SAM" id="Phobius"/>
    </source>
</evidence>
<dbReference type="PANTHER" id="PTHR22674">
    <property type="entry name" value="NTPASE, KAP FAMILY P-LOOP DOMAIN-CONTAINING 1"/>
    <property type="match status" value="1"/>
</dbReference>
<organism evidence="4 5">
    <name type="scientific">Platysternon megacephalum</name>
    <name type="common">big-headed turtle</name>
    <dbReference type="NCBI Taxonomy" id="55544"/>
    <lineage>
        <taxon>Eukaryota</taxon>
        <taxon>Metazoa</taxon>
        <taxon>Chordata</taxon>
        <taxon>Craniata</taxon>
        <taxon>Vertebrata</taxon>
        <taxon>Euteleostomi</taxon>
        <taxon>Archelosauria</taxon>
        <taxon>Testudinata</taxon>
        <taxon>Testudines</taxon>
        <taxon>Cryptodira</taxon>
        <taxon>Durocryptodira</taxon>
        <taxon>Testudinoidea</taxon>
        <taxon>Platysternidae</taxon>
        <taxon>Platysternon</taxon>
    </lineage>
</organism>
<keyword evidence="1" id="KW-0472">Membrane</keyword>
<sequence length="793" mass="89955">MSSLCSAISEERGQSSESRCQAGPESLSSAFALPFLEGCATEFQTKEDVYCFALAKALYSVPTPVTVGFYAPWGHCKNLLLQKIQQYMVSESTKKDQQELQRTGKKQCGSSGRDLLKLLFLMIFYQPVLTEQQKQRKNVQHIFIHFSAWEYAGSDHLWAGLITTLCDGIERHFGLLPVSIYRAIGRKCGIIERPGDQEWVSKKYLCLPLWAAVILVTVVAIGVGILLLVVGIPVGDASGDAIAVVEGIGATAVGISAAAAIRIAIMVVRNVIVTQKTQLERQMNRTDLSAQLGFMSSVKREVRTVTRFLQFMEIFQRRKLQVVLEITHLDRCSPDKVVGVLDAMNILLSDYDAPFISILAVDPSIIVDCVESSMYMKGMANNGYEFLNRIVTLPFSVPRMDCDTKLRLIRDITERRKWQERDLEEEVGFQQDPKMEANLNFLSVPCDNSANHDAANPGADDSQISLIVRDLRTQEPGPGGYGKGIRAKDLIQEAFDYLLDDSLKEYMTDNVVQMRRIVNTITITIRLLARNVPKDEVCPKKVVDWVLLANQWPCRLSWVLQCIEDEEQRSSLGCCQESPLPPDMFLWEVYEKYMEELDMLKGQMEKLLELDRDPELFHNFLCGRFRVKEATFYLPYTVNLDLSLKRQMELQRGSHSLKRTKKFNRLTACTLLGMTVDDVCREMDTVGFKEENVQRYKQRLRDHNLNGRALVYSDNNEIKEALSMSLGEWTLFSIYFLGVFPQPSLSPSVASSVPLYVRQEAQKNMSGLRENVARGSRLSLNISREDLREKREI</sequence>
<dbReference type="InterPro" id="IPR011646">
    <property type="entry name" value="KAP_P-loop"/>
</dbReference>